<dbReference type="SUPFAM" id="SSF56601">
    <property type="entry name" value="beta-lactamase/transpeptidase-like"/>
    <property type="match status" value="1"/>
</dbReference>
<evidence type="ECO:0000313" key="12">
    <source>
        <dbReference type="Proteomes" id="UP001596031"/>
    </source>
</evidence>
<keyword evidence="6" id="KW-0961">Cell wall biogenesis/degradation</keyword>
<evidence type="ECO:0000256" key="5">
    <source>
        <dbReference type="ARBA" id="ARBA00022984"/>
    </source>
</evidence>
<dbReference type="Proteomes" id="UP001596031">
    <property type="component" value="Unassembled WGS sequence"/>
</dbReference>
<evidence type="ECO:0000256" key="7">
    <source>
        <dbReference type="RuleBase" id="RU004016"/>
    </source>
</evidence>
<evidence type="ECO:0000256" key="9">
    <source>
        <dbReference type="SAM" id="SignalP"/>
    </source>
</evidence>
<dbReference type="InterPro" id="IPR001967">
    <property type="entry name" value="Peptidase_S11_N"/>
</dbReference>
<dbReference type="Pfam" id="PF00768">
    <property type="entry name" value="Peptidase_S11"/>
    <property type="match status" value="1"/>
</dbReference>
<dbReference type="InterPro" id="IPR018044">
    <property type="entry name" value="Peptidase_S11"/>
</dbReference>
<dbReference type="Gene3D" id="3.40.710.10">
    <property type="entry name" value="DD-peptidase/beta-lactamase superfamily"/>
    <property type="match status" value="1"/>
</dbReference>
<evidence type="ECO:0000256" key="3">
    <source>
        <dbReference type="ARBA" id="ARBA00022801"/>
    </source>
</evidence>
<feature type="region of interest" description="Disordered" evidence="8">
    <location>
        <begin position="35"/>
        <end position="64"/>
    </location>
</feature>
<keyword evidence="4" id="KW-0133">Cell shape</keyword>
<name>A0ABW0PCA6_9BURK</name>
<keyword evidence="5" id="KW-0573">Peptidoglycan synthesis</keyword>
<keyword evidence="3 11" id="KW-0378">Hydrolase</keyword>
<gene>
    <name evidence="11" type="ORF">ACFPOU_00815</name>
</gene>
<feature type="compositionally biased region" description="Basic residues" evidence="8">
    <location>
        <begin position="40"/>
        <end position="60"/>
    </location>
</feature>
<keyword evidence="2 9" id="KW-0732">Signal</keyword>
<evidence type="ECO:0000256" key="6">
    <source>
        <dbReference type="ARBA" id="ARBA00023316"/>
    </source>
</evidence>
<sequence>MLKLLLSVLVSLFLVAEPVSAAGAGAGAGAQAAAREAKRPVVKKKPVKKAAAKATRKGKRRDVASIPAADGRQRIVRRVVSVRGKRRVLYQTVRRAAPAVLAIPAARTAGDIAGLNQTRDPLSLASNVAFVMDQNSSEVLFEKNANVPLPIASITKLMTGLVVVEANLDLNQTLVVSDDDVDRHKFSSSRLPVGARMTRGNLLHIALMSSENRAASALGRNYPGGIHAFVAAMNATARELGMNDTRFVDASGLSSQNVSSARDLAKLVAHAHRKPLLRQYSTDPNWVVEASGRPMRYNNTNYLVRLPDWNIGLQKTGFINEAGRCLVMQAMIQGRNVIMVFLDSKGRMSRTADAGRMRRWLEALTPDTIDVPLASPVGIGESAPSSFSAVSAATVLQKR</sequence>
<dbReference type="RefSeq" id="WP_379715709.1">
    <property type="nucleotide sequence ID" value="NZ_JBHSMS010000003.1"/>
</dbReference>
<organism evidence="11 12">
    <name type="scientific">Massilia jejuensis</name>
    <dbReference type="NCBI Taxonomy" id="648894"/>
    <lineage>
        <taxon>Bacteria</taxon>
        <taxon>Pseudomonadati</taxon>
        <taxon>Pseudomonadota</taxon>
        <taxon>Betaproteobacteria</taxon>
        <taxon>Burkholderiales</taxon>
        <taxon>Oxalobacteraceae</taxon>
        <taxon>Telluria group</taxon>
        <taxon>Massilia</taxon>
    </lineage>
</organism>
<evidence type="ECO:0000256" key="8">
    <source>
        <dbReference type="SAM" id="MobiDB-lite"/>
    </source>
</evidence>
<dbReference type="GO" id="GO:0016787">
    <property type="term" value="F:hydrolase activity"/>
    <property type="evidence" value="ECO:0007669"/>
    <property type="project" value="UniProtKB-KW"/>
</dbReference>
<feature type="chain" id="PRO_5045417669" evidence="9">
    <location>
        <begin position="22"/>
        <end position="399"/>
    </location>
</feature>
<evidence type="ECO:0000256" key="4">
    <source>
        <dbReference type="ARBA" id="ARBA00022960"/>
    </source>
</evidence>
<comment type="caution">
    <text evidence="11">The sequence shown here is derived from an EMBL/GenBank/DDBJ whole genome shotgun (WGS) entry which is preliminary data.</text>
</comment>
<evidence type="ECO:0000313" key="11">
    <source>
        <dbReference type="EMBL" id="MFC5509666.1"/>
    </source>
</evidence>
<evidence type="ECO:0000256" key="2">
    <source>
        <dbReference type="ARBA" id="ARBA00022729"/>
    </source>
</evidence>
<reference evidence="12" key="1">
    <citation type="journal article" date="2019" name="Int. J. Syst. Evol. Microbiol.">
        <title>The Global Catalogue of Microorganisms (GCM) 10K type strain sequencing project: providing services to taxonomists for standard genome sequencing and annotation.</title>
        <authorList>
            <consortium name="The Broad Institute Genomics Platform"/>
            <consortium name="The Broad Institute Genome Sequencing Center for Infectious Disease"/>
            <person name="Wu L."/>
            <person name="Ma J."/>
        </authorList>
    </citation>
    <scope>NUCLEOTIDE SEQUENCE [LARGE SCALE GENOMIC DNA]</scope>
    <source>
        <strain evidence="12">CCUG 38813</strain>
    </source>
</reference>
<dbReference type="PRINTS" id="PR00725">
    <property type="entry name" value="DADACBPTASE1"/>
</dbReference>
<accession>A0ABW0PCA6</accession>
<dbReference type="PANTHER" id="PTHR21581">
    <property type="entry name" value="D-ALANYL-D-ALANINE CARBOXYPEPTIDASE"/>
    <property type="match status" value="1"/>
</dbReference>
<feature type="signal peptide" evidence="9">
    <location>
        <begin position="1"/>
        <end position="21"/>
    </location>
</feature>
<dbReference type="InterPro" id="IPR012338">
    <property type="entry name" value="Beta-lactam/transpept-like"/>
</dbReference>
<proteinExistence type="inferred from homology"/>
<comment type="similarity">
    <text evidence="1 7">Belongs to the peptidase S11 family.</text>
</comment>
<keyword evidence="12" id="KW-1185">Reference proteome</keyword>
<evidence type="ECO:0000256" key="1">
    <source>
        <dbReference type="ARBA" id="ARBA00007164"/>
    </source>
</evidence>
<dbReference type="EMBL" id="JBHSMS010000003">
    <property type="protein sequence ID" value="MFC5509666.1"/>
    <property type="molecule type" value="Genomic_DNA"/>
</dbReference>
<feature type="domain" description="Peptidase S11 D-alanyl-D-alanine carboxypeptidase A N-terminal" evidence="10">
    <location>
        <begin position="119"/>
        <end position="345"/>
    </location>
</feature>
<evidence type="ECO:0000259" key="10">
    <source>
        <dbReference type="Pfam" id="PF00768"/>
    </source>
</evidence>
<dbReference type="PANTHER" id="PTHR21581:SF26">
    <property type="entry name" value="D-ALANYL-D-ALANINE ENDOPEPTIDASE"/>
    <property type="match status" value="1"/>
</dbReference>
<protein>
    <submittedName>
        <fullName evidence="11">Serine hydrolase</fullName>
    </submittedName>
</protein>